<feature type="compositionally biased region" description="Polar residues" evidence="2">
    <location>
        <begin position="15"/>
        <end position="26"/>
    </location>
</feature>
<feature type="coiled-coil region" evidence="1">
    <location>
        <begin position="256"/>
        <end position="338"/>
    </location>
</feature>
<dbReference type="AlphaFoldDB" id="G0TZL8"/>
<feature type="compositionally biased region" description="Polar residues" evidence="2">
    <location>
        <begin position="186"/>
        <end position="197"/>
    </location>
</feature>
<reference evidence="3" key="1">
    <citation type="journal article" date="2012" name="Proc. Natl. Acad. Sci. U.S.A.">
        <title>Antigenic diversity is generated by distinct evolutionary mechanisms in African trypanosome species.</title>
        <authorList>
            <person name="Jackson A.P."/>
            <person name="Berry A."/>
            <person name="Aslett M."/>
            <person name="Allison H.C."/>
            <person name="Burton P."/>
            <person name="Vavrova-Anderson J."/>
            <person name="Brown R."/>
            <person name="Browne H."/>
            <person name="Corton N."/>
            <person name="Hauser H."/>
            <person name="Gamble J."/>
            <person name="Gilderthorp R."/>
            <person name="Marcello L."/>
            <person name="McQuillan J."/>
            <person name="Otto T.D."/>
            <person name="Quail M.A."/>
            <person name="Sanders M.J."/>
            <person name="van Tonder A."/>
            <person name="Ginger M.L."/>
            <person name="Field M.C."/>
            <person name="Barry J.D."/>
            <person name="Hertz-Fowler C."/>
            <person name="Berriman M."/>
        </authorList>
    </citation>
    <scope>NUCLEOTIDE SEQUENCE</scope>
    <source>
        <strain evidence="3">Y486</strain>
    </source>
</reference>
<feature type="region of interest" description="Disordered" evidence="2">
    <location>
        <begin position="503"/>
        <end position="541"/>
    </location>
</feature>
<gene>
    <name evidence="3" type="ORF">TVY486_0806530</name>
</gene>
<feature type="compositionally biased region" description="Low complexity" evidence="2">
    <location>
        <begin position="27"/>
        <end position="45"/>
    </location>
</feature>
<dbReference type="EMBL" id="HE573024">
    <property type="protein sequence ID" value="CCC50046.1"/>
    <property type="molecule type" value="Genomic_DNA"/>
</dbReference>
<accession>G0TZL8</accession>
<evidence type="ECO:0000256" key="2">
    <source>
        <dbReference type="SAM" id="MobiDB-lite"/>
    </source>
</evidence>
<feature type="compositionally biased region" description="Polar residues" evidence="2">
    <location>
        <begin position="46"/>
        <end position="59"/>
    </location>
</feature>
<dbReference type="VEuPathDB" id="TriTrypDB:TvY486_0806530"/>
<feature type="region of interest" description="Disordered" evidence="2">
    <location>
        <begin position="170"/>
        <end position="203"/>
    </location>
</feature>
<proteinExistence type="predicted"/>
<protein>
    <submittedName>
        <fullName evidence="3">Uncharacterized protein</fullName>
    </submittedName>
</protein>
<feature type="coiled-coil region" evidence="1">
    <location>
        <begin position="447"/>
        <end position="499"/>
    </location>
</feature>
<organism evidence="3">
    <name type="scientific">Trypanosoma vivax (strain Y486)</name>
    <dbReference type="NCBI Taxonomy" id="1055687"/>
    <lineage>
        <taxon>Eukaryota</taxon>
        <taxon>Discoba</taxon>
        <taxon>Euglenozoa</taxon>
        <taxon>Kinetoplastea</taxon>
        <taxon>Metakinetoplastina</taxon>
        <taxon>Trypanosomatida</taxon>
        <taxon>Trypanosomatidae</taxon>
        <taxon>Trypanosoma</taxon>
        <taxon>Duttonella</taxon>
    </lineage>
</organism>
<dbReference type="OMA" id="REEHDFW"/>
<name>G0TZL8_TRYVY</name>
<evidence type="ECO:0000256" key="1">
    <source>
        <dbReference type="SAM" id="Coils"/>
    </source>
</evidence>
<evidence type="ECO:0000313" key="3">
    <source>
        <dbReference type="EMBL" id="CCC50046.1"/>
    </source>
</evidence>
<feature type="compositionally biased region" description="Polar residues" evidence="2">
    <location>
        <begin position="505"/>
        <end position="523"/>
    </location>
</feature>
<sequence length="733" mass="83297">MEVVTTTQIGLSGMPTFTRQKTANSHQGASNLSLSGQLSSQNSVSCNERLSRQSSTRGDQQAADGLLRKQRVAHYMQMERERAARARLERDEHSEWVNLRSLERAEIIKYLTDAEISELLHREAREVERVRLETEEVVKRGAEAALERRRSTTSMHLKVEKASLIHEIGGTDVSPGSVRMEGSESEGLTASTRTSTRCGPERSSERMGDVIVKLYRAQEDVIALKNTIKGIKYAQRVAEDKACREAERAEIEVGERMKAEALVRSYEKKVDELRKKISTLEERLESAKEKINSYAVAREEMTLLSAAKEQVKSLENENKELRERYNLLCSERNELLAKVAVESRRGETGSDLSPAAFSGHEAHLPASTLGRTSTSVGMDIFQGCATEDIQSLQREVEHHRNQLEAVTNDNAKLKAKLQLAIASKKKYEGIAQKIIKEKGSLPSREEYERLQREARRFKKSADEVRKELKSHRECSAREISSLREILNRLRTRYLRQTEELKCATASETVSPRPNTQREVQSRSVVRGLHSPVEAGGSNNGTKSNAASIKLLNQLKEAQARLQESIRNERRAVALSEVLQQEKVTNAARAKKTEAELHHQIEELTKRLRVRLETPSEPRPSMRHTDDDVEKLSEQLLLARRTIVELEREKRVIQNQRASSVGASDKSECRNRMADTEITRLQEALEKERSERLKAEQEAEAQRERAEWEAETRRKMDALLCSAKKVKHSWRCKS</sequence>
<feature type="region of interest" description="Disordered" evidence="2">
    <location>
        <begin position="15"/>
        <end position="64"/>
    </location>
</feature>
<feature type="coiled-coil region" evidence="1">
    <location>
        <begin position="389"/>
        <end position="416"/>
    </location>
</feature>
<keyword evidence="1" id="KW-0175">Coiled coil</keyword>
<feature type="region of interest" description="Disordered" evidence="2">
    <location>
        <begin position="688"/>
        <end position="708"/>
    </location>
</feature>